<dbReference type="EMBL" id="VWOX01000003">
    <property type="protein sequence ID" value="KAA5545519.1"/>
    <property type="molecule type" value="Genomic_DNA"/>
</dbReference>
<sequence length="267" mass="29264">MNRIMPPVKPRAGSDRSNTPGGLGTLLWIGPRKGNRFRPAYDFCDSHAAQLAYRTDLDAAARRPAAGVNSIVLCLEHDSARLRRPFTQLRHKYPRAETALLMGPLCAGQRPHPSEVLGTPGIYWHEWETFLPSLLVRCGLIPRMRRAARGVLIVASRRANASALLAIAGSGTVPAMSCRPEQIRTVRNVQQVWWDDSATSRGGWEDRLRGSGHGDAEHVWIVGGVTPEQRAQALNAGVHQVIAKPGDFSPLLGRLRSLALEQRQSAA</sequence>
<dbReference type="Proteomes" id="UP000324479">
    <property type="component" value="Unassembled WGS sequence"/>
</dbReference>
<protein>
    <submittedName>
        <fullName evidence="2">Uncharacterized protein</fullName>
    </submittedName>
</protein>
<evidence type="ECO:0000313" key="3">
    <source>
        <dbReference type="Proteomes" id="UP000324479"/>
    </source>
</evidence>
<evidence type="ECO:0000256" key="1">
    <source>
        <dbReference type="SAM" id="MobiDB-lite"/>
    </source>
</evidence>
<gene>
    <name evidence="2" type="ORF">FYK55_07705</name>
</gene>
<dbReference type="RefSeq" id="WP_150075787.1">
    <property type="nucleotide sequence ID" value="NZ_VWOX01000003.1"/>
</dbReference>
<organism evidence="2 3">
    <name type="scientific">Roseiconus nitratireducens</name>
    <dbReference type="NCBI Taxonomy" id="2605748"/>
    <lineage>
        <taxon>Bacteria</taxon>
        <taxon>Pseudomonadati</taxon>
        <taxon>Planctomycetota</taxon>
        <taxon>Planctomycetia</taxon>
        <taxon>Pirellulales</taxon>
        <taxon>Pirellulaceae</taxon>
        <taxon>Roseiconus</taxon>
    </lineage>
</organism>
<keyword evidence="3" id="KW-1185">Reference proteome</keyword>
<feature type="region of interest" description="Disordered" evidence="1">
    <location>
        <begin position="1"/>
        <end position="20"/>
    </location>
</feature>
<proteinExistence type="predicted"/>
<reference evidence="2 3" key="1">
    <citation type="submission" date="2019-08" db="EMBL/GenBank/DDBJ databases">
        <authorList>
            <person name="Dhanesh K."/>
            <person name="Kumar G."/>
            <person name="Sasikala C."/>
            <person name="Venkata Ramana C."/>
        </authorList>
    </citation>
    <scope>NUCLEOTIDE SEQUENCE [LARGE SCALE GENOMIC DNA]</scope>
    <source>
        <strain evidence="2 3">JC645</strain>
    </source>
</reference>
<comment type="caution">
    <text evidence="2">The sequence shown here is derived from an EMBL/GenBank/DDBJ whole genome shotgun (WGS) entry which is preliminary data.</text>
</comment>
<name>A0A5M6DH37_9BACT</name>
<evidence type="ECO:0000313" key="2">
    <source>
        <dbReference type="EMBL" id="KAA5545519.1"/>
    </source>
</evidence>
<dbReference type="AlphaFoldDB" id="A0A5M6DH37"/>
<accession>A0A5M6DH37</accession>